<comment type="caution">
    <text evidence="1">The sequence shown here is derived from an EMBL/GenBank/DDBJ whole genome shotgun (WGS) entry which is preliminary data.</text>
</comment>
<accession>A0ABS9KDY9</accession>
<keyword evidence="2" id="KW-1185">Reference proteome</keyword>
<name>A0ABS9KDY9_9BACT</name>
<dbReference type="Proteomes" id="UP001165366">
    <property type="component" value="Unassembled WGS sequence"/>
</dbReference>
<sequence length="186" mass="21037">MKQIFQGRETEAGKNLLIENLDQQTLDSIKQSYKEEKGSMLWGDLSDEIKSRASELLNIPLPDLLIRAWRESGVLNKYINREEYDPEAVVIIELKEHTMISNHKPYLDIEINQKSIGKINFEINLELIVQGIILKIQDAKIKQIRTGNIKASGTINCEGHEIGKKESEEVDFPGTLDLGEGIPIAP</sequence>
<evidence type="ECO:0000313" key="1">
    <source>
        <dbReference type="EMBL" id="MCG2589076.1"/>
    </source>
</evidence>
<dbReference type="EMBL" id="JAKLWS010000012">
    <property type="protein sequence ID" value="MCG2589076.1"/>
    <property type="molecule type" value="Genomic_DNA"/>
</dbReference>
<proteinExistence type="predicted"/>
<gene>
    <name evidence="1" type="ORF">L6773_10890</name>
</gene>
<evidence type="ECO:0000313" key="2">
    <source>
        <dbReference type="Proteomes" id="UP001165366"/>
    </source>
</evidence>
<reference evidence="1" key="1">
    <citation type="submission" date="2022-01" db="EMBL/GenBank/DDBJ databases">
        <authorList>
            <person name="Wang Y."/>
        </authorList>
    </citation>
    <scope>NUCLEOTIDE SEQUENCE</scope>
    <source>
        <strain evidence="1">WB101</strain>
    </source>
</reference>
<protein>
    <submittedName>
        <fullName evidence="1">Uncharacterized protein</fullName>
    </submittedName>
</protein>
<organism evidence="1 2">
    <name type="scientific">Rhodohalobacter sulfatireducens</name>
    <dbReference type="NCBI Taxonomy" id="2911366"/>
    <lineage>
        <taxon>Bacteria</taxon>
        <taxon>Pseudomonadati</taxon>
        <taxon>Balneolota</taxon>
        <taxon>Balneolia</taxon>
        <taxon>Balneolales</taxon>
        <taxon>Balneolaceae</taxon>
        <taxon>Rhodohalobacter</taxon>
    </lineage>
</organism>
<dbReference type="RefSeq" id="WP_237854347.1">
    <property type="nucleotide sequence ID" value="NZ_JAKLWS010000012.1"/>
</dbReference>
<reference evidence="1" key="2">
    <citation type="submission" date="2024-05" db="EMBL/GenBank/DDBJ databases">
        <title>Rhodohalobacter halophilus gen. nov., sp. nov., a moderately halophilic member of the family Balneolaceae.</title>
        <authorList>
            <person name="Xia J."/>
        </authorList>
    </citation>
    <scope>NUCLEOTIDE SEQUENCE</scope>
    <source>
        <strain evidence="1">WB101</strain>
    </source>
</reference>